<dbReference type="EMBL" id="AP018553">
    <property type="protein sequence ID" value="BBD73584.1"/>
    <property type="molecule type" value="Genomic_DNA"/>
</dbReference>
<reference evidence="10" key="4">
    <citation type="submission" date="2020-09" db="EMBL/GenBank/DDBJ databases">
        <authorList>
            <person name="Sun Q."/>
            <person name="Ohkuma M."/>
        </authorList>
    </citation>
    <scope>NUCLEOTIDE SEQUENCE</scope>
    <source>
        <strain evidence="10">JCM 31740</strain>
    </source>
</reference>
<keyword evidence="6 7" id="KW-0472">Membrane</keyword>
<evidence type="ECO:0000313" key="10">
    <source>
        <dbReference type="EMBL" id="GGU01693.1"/>
    </source>
</evidence>
<keyword evidence="11" id="KW-1185">Reference proteome</keyword>
<dbReference type="SUPFAM" id="SSF103473">
    <property type="entry name" value="MFS general substrate transporter"/>
    <property type="match status" value="1"/>
</dbReference>
<name>A0A348B5Y2_9CREN</name>
<dbReference type="PANTHER" id="PTHR23517:SF3">
    <property type="entry name" value="INTEGRAL MEMBRANE TRANSPORT PROTEIN"/>
    <property type="match status" value="1"/>
</dbReference>
<feature type="transmembrane region" description="Helical" evidence="7">
    <location>
        <begin position="154"/>
        <end position="172"/>
    </location>
</feature>
<evidence type="ECO:0000256" key="6">
    <source>
        <dbReference type="ARBA" id="ARBA00023136"/>
    </source>
</evidence>
<dbReference type="Pfam" id="PF07690">
    <property type="entry name" value="MFS_1"/>
    <property type="match status" value="2"/>
</dbReference>
<dbReference type="InterPro" id="IPR036259">
    <property type="entry name" value="MFS_trans_sf"/>
</dbReference>
<dbReference type="AlphaFoldDB" id="A0A348B5Y2"/>
<dbReference type="EMBL" id="BMQS01000020">
    <property type="protein sequence ID" value="GGU01693.1"/>
    <property type="molecule type" value="Genomic_DNA"/>
</dbReference>
<proteinExistence type="predicted"/>
<comment type="subcellular location">
    <subcellularLocation>
        <location evidence="1">Cell membrane</location>
        <topology evidence="1">Multi-pass membrane protein</topology>
    </subcellularLocation>
</comment>
<dbReference type="OrthoDB" id="117970at2157"/>
<keyword evidence="5 7" id="KW-1133">Transmembrane helix</keyword>
<dbReference type="Proteomes" id="UP000616143">
    <property type="component" value="Unassembled WGS sequence"/>
</dbReference>
<protein>
    <submittedName>
        <fullName evidence="9">MFS transporter</fullName>
    </submittedName>
</protein>
<evidence type="ECO:0000256" key="3">
    <source>
        <dbReference type="ARBA" id="ARBA00022475"/>
    </source>
</evidence>
<evidence type="ECO:0000256" key="2">
    <source>
        <dbReference type="ARBA" id="ARBA00022448"/>
    </source>
</evidence>
<reference evidence="11" key="2">
    <citation type="submission" date="2018-04" db="EMBL/GenBank/DDBJ databases">
        <title>Complete genome sequence of Sulfodiicoccus acidiphilus strain HS-1.</title>
        <authorList>
            <person name="Sakai H.D."/>
            <person name="Kurosawa N."/>
        </authorList>
    </citation>
    <scope>NUCLEOTIDE SEQUENCE [LARGE SCALE GENOMIC DNA]</scope>
    <source>
        <strain evidence="11">HS-1</strain>
    </source>
</reference>
<keyword evidence="2" id="KW-0813">Transport</keyword>
<keyword evidence="3" id="KW-1003">Cell membrane</keyword>
<dbReference type="GeneID" id="38667437"/>
<feature type="domain" description="Major facilitator superfamily (MFS) profile" evidence="8">
    <location>
        <begin position="188"/>
        <end position="366"/>
    </location>
</feature>
<evidence type="ECO:0000256" key="4">
    <source>
        <dbReference type="ARBA" id="ARBA00022692"/>
    </source>
</evidence>
<feature type="transmembrane region" description="Helical" evidence="7">
    <location>
        <begin position="222"/>
        <end position="241"/>
    </location>
</feature>
<dbReference type="KEGG" id="sacd:HS1genome_1973"/>
<evidence type="ECO:0000256" key="5">
    <source>
        <dbReference type="ARBA" id="ARBA00022989"/>
    </source>
</evidence>
<dbReference type="Gene3D" id="1.20.1250.20">
    <property type="entry name" value="MFS general substrate transporter like domains"/>
    <property type="match status" value="2"/>
</dbReference>
<dbReference type="Proteomes" id="UP000276741">
    <property type="component" value="Chromosome"/>
</dbReference>
<reference evidence="9" key="3">
    <citation type="journal article" date="2019" name="BMC Res. Notes">
        <title>Complete genome sequence of the Sulfodiicoccus acidiphilus strain HS-1T, the first crenarchaeon that lacks polB3, isolated from an acidic hot spring in Ohwaku-dani, Hakone, Japan.</title>
        <authorList>
            <person name="Sakai H.D."/>
            <person name="Kurosawa N."/>
        </authorList>
    </citation>
    <scope>NUCLEOTIDE SEQUENCE</scope>
    <source>
        <strain evidence="9">HS-1</strain>
    </source>
</reference>
<sequence length="366" mass="39510">MRVQFLLFTVLVFFTGVYLGEFRLVYPLASTHVFELVELSLVIFGFGKGAMNFASGFLSDVMGRKKVLTLGWLVATPLPIVALLTHSLLLIAFLTVLVAINQAMTWTTTITSQIDISKGRTGMAAGVNEASGYAGVTVGSLIAGYFLSFHLSPYFVMGGIALTSFLLSLFGTRETRPTARKGRTVLEPAVVLGFGGLLEKFVDAFFWVAVPVFLSLRGVSPVVISYVVGTYVGVWTLLQPVVGHLSDVWGRKVLILTGFPVMAIGLALFTLNYFLSSVLCGLGMALVYPTLIAAVDDYSPPDGRGTSLGVYRLLRDSGYGFAGLLGLLLTVGNEFLYIKIAGLAQLAALLTLAFWFTVRKGPIMRR</sequence>
<evidence type="ECO:0000256" key="7">
    <source>
        <dbReference type="SAM" id="Phobius"/>
    </source>
</evidence>
<evidence type="ECO:0000256" key="1">
    <source>
        <dbReference type="ARBA" id="ARBA00004651"/>
    </source>
</evidence>
<accession>A0A348B5Y2</accession>
<feature type="transmembrane region" description="Helical" evidence="7">
    <location>
        <begin position="253"/>
        <end position="275"/>
    </location>
</feature>
<feature type="domain" description="Major facilitator superfamily (MFS) profile" evidence="8">
    <location>
        <begin position="1"/>
        <end position="176"/>
    </location>
</feature>
<dbReference type="PROSITE" id="PS50850">
    <property type="entry name" value="MFS"/>
    <property type="match status" value="2"/>
</dbReference>
<dbReference type="GO" id="GO:0022857">
    <property type="term" value="F:transmembrane transporter activity"/>
    <property type="evidence" value="ECO:0007669"/>
    <property type="project" value="InterPro"/>
</dbReference>
<dbReference type="PANTHER" id="PTHR23517">
    <property type="entry name" value="RESISTANCE PROTEIN MDTM, PUTATIVE-RELATED-RELATED"/>
    <property type="match status" value="1"/>
</dbReference>
<feature type="transmembrane region" description="Helical" evidence="7">
    <location>
        <begin position="130"/>
        <end position="148"/>
    </location>
</feature>
<evidence type="ECO:0000313" key="9">
    <source>
        <dbReference type="EMBL" id="BBD73584.1"/>
    </source>
</evidence>
<organism evidence="9 11">
    <name type="scientific">Sulfodiicoccus acidiphilus</name>
    <dbReference type="NCBI Taxonomy" id="1670455"/>
    <lineage>
        <taxon>Archaea</taxon>
        <taxon>Thermoproteota</taxon>
        <taxon>Thermoprotei</taxon>
        <taxon>Sulfolobales</taxon>
        <taxon>Sulfolobaceae</taxon>
        <taxon>Sulfodiicoccus</taxon>
    </lineage>
</organism>
<evidence type="ECO:0000313" key="11">
    <source>
        <dbReference type="Proteomes" id="UP000276741"/>
    </source>
</evidence>
<dbReference type="InterPro" id="IPR050171">
    <property type="entry name" value="MFS_Transporters"/>
</dbReference>
<reference evidence="10" key="1">
    <citation type="journal article" date="2014" name="Int. J. Syst. Evol. Microbiol.">
        <title>Complete genome sequence of Corynebacterium casei LMG S-19264T (=DSM 44701T), isolated from a smear-ripened cheese.</title>
        <authorList>
            <consortium name="US DOE Joint Genome Institute (JGI-PGF)"/>
            <person name="Walter F."/>
            <person name="Albersmeier A."/>
            <person name="Kalinowski J."/>
            <person name="Ruckert C."/>
        </authorList>
    </citation>
    <scope>NUCLEOTIDE SEQUENCE</scope>
    <source>
        <strain evidence="10">JCM 31740</strain>
    </source>
</reference>
<dbReference type="InterPro" id="IPR011701">
    <property type="entry name" value="MFS"/>
</dbReference>
<keyword evidence="4 7" id="KW-0812">Transmembrane</keyword>
<evidence type="ECO:0000259" key="8">
    <source>
        <dbReference type="PROSITE" id="PS50850"/>
    </source>
</evidence>
<dbReference type="RefSeq" id="WP_126450834.1">
    <property type="nucleotide sequence ID" value="NZ_AP018553.1"/>
</dbReference>
<feature type="transmembrane region" description="Helical" evidence="7">
    <location>
        <begin position="335"/>
        <end position="358"/>
    </location>
</feature>
<gene>
    <name evidence="10" type="ORF">GCM10007116_18590</name>
    <name evidence="9" type="ORF">HS1genome_1973</name>
</gene>
<dbReference type="GO" id="GO:0005886">
    <property type="term" value="C:plasma membrane"/>
    <property type="evidence" value="ECO:0007669"/>
    <property type="project" value="UniProtKB-SubCell"/>
</dbReference>
<dbReference type="InterPro" id="IPR020846">
    <property type="entry name" value="MFS_dom"/>
</dbReference>